<evidence type="ECO:0000256" key="1">
    <source>
        <dbReference type="ARBA" id="ARBA00004141"/>
    </source>
</evidence>
<evidence type="ECO:0000256" key="3">
    <source>
        <dbReference type="ARBA" id="ARBA00022692"/>
    </source>
</evidence>
<keyword evidence="2" id="KW-0813">Transport</keyword>
<keyword evidence="4 6" id="KW-1133">Transmembrane helix</keyword>
<feature type="transmembrane region" description="Helical" evidence="6">
    <location>
        <begin position="198"/>
        <end position="217"/>
    </location>
</feature>
<evidence type="ECO:0000256" key="6">
    <source>
        <dbReference type="SAM" id="Phobius"/>
    </source>
</evidence>
<evidence type="ECO:0000313" key="8">
    <source>
        <dbReference type="Proteomes" id="UP001530400"/>
    </source>
</evidence>
<protein>
    <submittedName>
        <fullName evidence="7">Uncharacterized protein</fullName>
    </submittedName>
</protein>
<organism evidence="7 8">
    <name type="scientific">Cyclotella atomus</name>
    <dbReference type="NCBI Taxonomy" id="382360"/>
    <lineage>
        <taxon>Eukaryota</taxon>
        <taxon>Sar</taxon>
        <taxon>Stramenopiles</taxon>
        <taxon>Ochrophyta</taxon>
        <taxon>Bacillariophyta</taxon>
        <taxon>Coscinodiscophyceae</taxon>
        <taxon>Thalassiosirophycidae</taxon>
        <taxon>Stephanodiscales</taxon>
        <taxon>Stephanodiscaceae</taxon>
        <taxon>Cyclotella</taxon>
    </lineage>
</organism>
<feature type="transmembrane region" description="Helical" evidence="6">
    <location>
        <begin position="90"/>
        <end position="110"/>
    </location>
</feature>
<proteinExistence type="predicted"/>
<gene>
    <name evidence="7" type="ORF">ACHAWO_005796</name>
</gene>
<evidence type="ECO:0000256" key="5">
    <source>
        <dbReference type="ARBA" id="ARBA00023136"/>
    </source>
</evidence>
<feature type="transmembrane region" description="Helical" evidence="6">
    <location>
        <begin position="163"/>
        <end position="186"/>
    </location>
</feature>
<reference evidence="7 8" key="1">
    <citation type="submission" date="2024-10" db="EMBL/GenBank/DDBJ databases">
        <title>Updated reference genomes for cyclostephanoid diatoms.</title>
        <authorList>
            <person name="Roberts W.R."/>
            <person name="Alverson A.J."/>
        </authorList>
    </citation>
    <scope>NUCLEOTIDE SEQUENCE [LARGE SCALE GENOMIC DNA]</scope>
    <source>
        <strain evidence="7 8">AJA010-31</strain>
    </source>
</reference>
<dbReference type="Pfam" id="PF08449">
    <property type="entry name" value="UAA"/>
    <property type="match status" value="1"/>
</dbReference>
<dbReference type="PANTHER" id="PTHR10778">
    <property type="entry name" value="SOLUTE CARRIER FAMILY 35 MEMBER B"/>
    <property type="match status" value="1"/>
</dbReference>
<sequence length="288" mass="31364">MSLGYDGVTYVTKVVFKSAKLIPTMLVGVLLDARAARLGQAVKKKNHGVYEYSSALLLSAGAAGFCMNANNIETDLEETDVSNDSSTSMIGGHVMGLLLLTASVFCDAIVPNIQEKLMNGNSLQSTNPQSNQIDVEIKPFIRNENTAQPTSSSTQKGMSSLSLMVNTNAIGFTMLLLTATLSASIVTITSNIIKHPHYFLLLLTVGVGLSSAVLAYTERCDAEKGCHCCVVVYNIPESNVLDTRHVFWSSFTWIAGWICWSRKKVTHEHFQRVCKNALFIKCTVKTKA</sequence>
<dbReference type="InterPro" id="IPR013657">
    <property type="entry name" value="SCL35B1-4/HUT1"/>
</dbReference>
<keyword evidence="5 6" id="KW-0472">Membrane</keyword>
<evidence type="ECO:0000313" key="7">
    <source>
        <dbReference type="EMBL" id="KAL3781081.1"/>
    </source>
</evidence>
<keyword evidence="8" id="KW-1185">Reference proteome</keyword>
<dbReference type="PANTHER" id="PTHR10778:SF8">
    <property type="entry name" value="ADENOSINE 3'-PHOSPHO 5'-PHOSPHOSULFATE TRANSPORTER 2"/>
    <property type="match status" value="1"/>
</dbReference>
<comment type="subcellular location">
    <subcellularLocation>
        <location evidence="1">Membrane</location>
        <topology evidence="1">Multi-pass membrane protein</topology>
    </subcellularLocation>
</comment>
<dbReference type="AlphaFoldDB" id="A0ABD3P0V7"/>
<evidence type="ECO:0000256" key="2">
    <source>
        <dbReference type="ARBA" id="ARBA00022448"/>
    </source>
</evidence>
<accession>A0ABD3P0V7</accession>
<comment type="caution">
    <text evidence="7">The sequence shown here is derived from an EMBL/GenBank/DDBJ whole genome shotgun (WGS) entry which is preliminary data.</text>
</comment>
<name>A0ABD3P0V7_9STRA</name>
<dbReference type="EMBL" id="JALLPJ020000863">
    <property type="protein sequence ID" value="KAL3781081.1"/>
    <property type="molecule type" value="Genomic_DNA"/>
</dbReference>
<dbReference type="GO" id="GO:0016020">
    <property type="term" value="C:membrane"/>
    <property type="evidence" value="ECO:0007669"/>
    <property type="project" value="UniProtKB-SubCell"/>
</dbReference>
<dbReference type="Proteomes" id="UP001530400">
    <property type="component" value="Unassembled WGS sequence"/>
</dbReference>
<evidence type="ECO:0000256" key="4">
    <source>
        <dbReference type="ARBA" id="ARBA00022989"/>
    </source>
</evidence>
<keyword evidence="3 6" id="KW-0812">Transmembrane</keyword>